<dbReference type="Gene3D" id="2.30.110.10">
    <property type="entry name" value="Electron Transport, Fmn-binding Protein, Chain A"/>
    <property type="match status" value="1"/>
</dbReference>
<keyword evidence="4" id="KW-1185">Reference proteome</keyword>
<dbReference type="PANTHER" id="PTHR39428:SF1">
    <property type="entry name" value="F420H(2)-DEPENDENT QUINONE REDUCTASE RV1261C"/>
    <property type="match status" value="1"/>
</dbReference>
<evidence type="ECO:0000256" key="2">
    <source>
        <dbReference type="ARBA" id="ARBA00049106"/>
    </source>
</evidence>
<dbReference type="EMBL" id="JBHTIS010001179">
    <property type="protein sequence ID" value="MFD1047650.1"/>
    <property type="molecule type" value="Genomic_DNA"/>
</dbReference>
<evidence type="ECO:0000256" key="1">
    <source>
        <dbReference type="ARBA" id="ARBA00008710"/>
    </source>
</evidence>
<proteinExistence type="inferred from homology"/>
<comment type="similarity">
    <text evidence="1">Belongs to the F420H(2)-dependent quinone reductase family.</text>
</comment>
<name>A0ABW3MF61_9PSEU</name>
<reference evidence="4" key="1">
    <citation type="journal article" date="2019" name="Int. J. Syst. Evol. Microbiol.">
        <title>The Global Catalogue of Microorganisms (GCM) 10K type strain sequencing project: providing services to taxonomists for standard genome sequencing and annotation.</title>
        <authorList>
            <consortium name="The Broad Institute Genomics Platform"/>
            <consortium name="The Broad Institute Genome Sequencing Center for Infectious Disease"/>
            <person name="Wu L."/>
            <person name="Ma J."/>
        </authorList>
    </citation>
    <scope>NUCLEOTIDE SEQUENCE [LARGE SCALE GENOMIC DNA]</scope>
    <source>
        <strain evidence="4">JCM 31486</strain>
    </source>
</reference>
<dbReference type="InterPro" id="IPR012349">
    <property type="entry name" value="Split_barrel_FMN-bd"/>
</dbReference>
<comment type="catalytic activity">
    <reaction evidence="2">
        <text>oxidized coenzyme F420-(gamma-L-Glu)(n) + a quinol + H(+) = reduced coenzyme F420-(gamma-L-Glu)(n) + a quinone</text>
        <dbReference type="Rhea" id="RHEA:39663"/>
        <dbReference type="Rhea" id="RHEA-COMP:12939"/>
        <dbReference type="Rhea" id="RHEA-COMP:14378"/>
        <dbReference type="ChEBI" id="CHEBI:15378"/>
        <dbReference type="ChEBI" id="CHEBI:24646"/>
        <dbReference type="ChEBI" id="CHEBI:132124"/>
        <dbReference type="ChEBI" id="CHEBI:133980"/>
        <dbReference type="ChEBI" id="CHEBI:139511"/>
    </reaction>
</comment>
<evidence type="ECO:0000313" key="3">
    <source>
        <dbReference type="EMBL" id="MFD1047650.1"/>
    </source>
</evidence>
<accession>A0ABW3MF61</accession>
<protein>
    <submittedName>
        <fullName evidence="3">Nitroreductase family deazaflavin-dependent oxidoreductase</fullName>
    </submittedName>
</protein>
<sequence>MNDFNRQVIEEFRANGGKVGGRFAGANMILLTTTGAKSGEERVNPVVYFPFDDRLVVVASNAGSDRHPSWYHNLKANPDLTVEVGTEKYGATATEITGPERDSLYTRIVEMVPGFGEYQAGTERVIPLFGLTRRG</sequence>
<dbReference type="NCBIfam" id="TIGR00026">
    <property type="entry name" value="hi_GC_TIGR00026"/>
    <property type="match status" value="1"/>
</dbReference>
<gene>
    <name evidence="3" type="ORF">ACFQ1S_19960</name>
</gene>
<dbReference type="SUPFAM" id="SSF50475">
    <property type="entry name" value="FMN-binding split barrel"/>
    <property type="match status" value="1"/>
</dbReference>
<evidence type="ECO:0000313" key="4">
    <source>
        <dbReference type="Proteomes" id="UP001597045"/>
    </source>
</evidence>
<dbReference type="Proteomes" id="UP001597045">
    <property type="component" value="Unassembled WGS sequence"/>
</dbReference>
<dbReference type="PANTHER" id="PTHR39428">
    <property type="entry name" value="F420H(2)-DEPENDENT QUINONE REDUCTASE RV1261C"/>
    <property type="match status" value="1"/>
</dbReference>
<dbReference type="InterPro" id="IPR004378">
    <property type="entry name" value="F420H2_quin_Rdtase"/>
</dbReference>
<comment type="caution">
    <text evidence="3">The sequence shown here is derived from an EMBL/GenBank/DDBJ whole genome shotgun (WGS) entry which is preliminary data.</text>
</comment>
<dbReference type="Pfam" id="PF04075">
    <property type="entry name" value="F420H2_quin_red"/>
    <property type="match status" value="1"/>
</dbReference>
<organism evidence="3 4">
    <name type="scientific">Kibdelosporangium lantanae</name>
    <dbReference type="NCBI Taxonomy" id="1497396"/>
    <lineage>
        <taxon>Bacteria</taxon>
        <taxon>Bacillati</taxon>
        <taxon>Actinomycetota</taxon>
        <taxon>Actinomycetes</taxon>
        <taxon>Pseudonocardiales</taxon>
        <taxon>Pseudonocardiaceae</taxon>
        <taxon>Kibdelosporangium</taxon>
    </lineage>
</organism>